<dbReference type="EMBL" id="MKJU01000035">
    <property type="protein sequence ID" value="OHU87151.1"/>
    <property type="molecule type" value="Genomic_DNA"/>
</dbReference>
<protein>
    <recommendedName>
        <fullName evidence="3">ABM domain-containing protein</fullName>
    </recommendedName>
</protein>
<evidence type="ECO:0000313" key="2">
    <source>
        <dbReference type="Proteomes" id="UP000179786"/>
    </source>
</evidence>
<sequence>MSQNVIEIVKFKLAPGVSEQDFLPLNDAFQTFIDKQSGLLYRSLAKQPNNQGYIDVIYWQSMEDSKRTAQAFNNSTVCMDFLALIDKQSVDMTHHMIIAQSTCSG</sequence>
<gene>
    <name evidence="1" type="ORF">BET10_00610</name>
</gene>
<reference evidence="1 2" key="1">
    <citation type="submission" date="2016-09" db="EMBL/GenBank/DDBJ databases">
        <title>Pseudoalteromonas amylolytica sp. nov., isolated from the surface seawater.</title>
        <authorList>
            <person name="Wu Y.-H."/>
            <person name="Cheng H."/>
            <person name="Jin X.-B."/>
            <person name="Wang C.-S."/>
            <person name="Xu X.-W."/>
        </authorList>
    </citation>
    <scope>NUCLEOTIDE SEQUENCE [LARGE SCALE GENOMIC DNA]</scope>
    <source>
        <strain evidence="1 2">JW1</strain>
    </source>
</reference>
<organism evidence="1 2">
    <name type="scientific">Pseudoalteromonas amylolytica</name>
    <dbReference type="NCBI Taxonomy" id="1859457"/>
    <lineage>
        <taxon>Bacteria</taxon>
        <taxon>Pseudomonadati</taxon>
        <taxon>Pseudomonadota</taxon>
        <taxon>Gammaproteobacteria</taxon>
        <taxon>Alteromonadales</taxon>
        <taxon>Pseudoalteromonadaceae</taxon>
        <taxon>Pseudoalteromonas</taxon>
    </lineage>
</organism>
<evidence type="ECO:0000313" key="1">
    <source>
        <dbReference type="EMBL" id="OHU87151.1"/>
    </source>
</evidence>
<dbReference type="Proteomes" id="UP000179786">
    <property type="component" value="Unassembled WGS sequence"/>
</dbReference>
<evidence type="ECO:0008006" key="3">
    <source>
        <dbReference type="Google" id="ProtNLM"/>
    </source>
</evidence>
<dbReference type="OrthoDB" id="7859710at2"/>
<dbReference type="STRING" id="1859457.BET10_00610"/>
<comment type="caution">
    <text evidence="1">The sequence shown here is derived from an EMBL/GenBank/DDBJ whole genome shotgun (WGS) entry which is preliminary data.</text>
</comment>
<keyword evidence="2" id="KW-1185">Reference proteome</keyword>
<proteinExistence type="predicted"/>
<dbReference type="SUPFAM" id="SSF54909">
    <property type="entry name" value="Dimeric alpha+beta barrel"/>
    <property type="match status" value="1"/>
</dbReference>
<name>A0A1S1MP93_9GAMM</name>
<dbReference type="AlphaFoldDB" id="A0A1S1MP93"/>
<accession>A0A1S1MP93</accession>
<dbReference type="InterPro" id="IPR011008">
    <property type="entry name" value="Dimeric_a/b-barrel"/>
</dbReference>